<feature type="transmembrane region" description="Helical" evidence="7">
    <location>
        <begin position="54"/>
        <end position="74"/>
    </location>
</feature>
<feature type="region of interest" description="Disordered" evidence="6">
    <location>
        <begin position="405"/>
        <end position="435"/>
    </location>
</feature>
<keyword evidence="3 7" id="KW-1133">Transmembrane helix</keyword>
<proteinExistence type="inferred from homology"/>
<evidence type="ECO:0000256" key="1">
    <source>
        <dbReference type="ARBA" id="ARBA00004141"/>
    </source>
</evidence>
<dbReference type="GO" id="GO:0016020">
    <property type="term" value="C:membrane"/>
    <property type="evidence" value="ECO:0007669"/>
    <property type="project" value="UniProtKB-SubCell"/>
</dbReference>
<evidence type="ECO:0000256" key="7">
    <source>
        <dbReference type="SAM" id="Phobius"/>
    </source>
</evidence>
<dbReference type="AlphaFoldDB" id="A0A0A1ST83"/>
<sequence length="479" mass="53324">MTLYSDPPSLRPFKYDKPTLLVCWWATSFCTVMIFLRVAGRFIRTERLFREDKIAALALVPLLLRMACVHFILLNGTNNSDFTGTMLTDDEIHYKSVASGLVLVSRILYAATLWTLKGAILEFLRRLTDLTWEKAHQTTLVAIRWILVSTFIAVIISDLVECHTFHHYWQVLPDPGPQCRQGYTQLITMAVCNVFTDILLVVFPIPIILKSRMTLTRKVQLVLLFSLSLAVVVVTLYRVPHIIENQGRQQYRSLLASIELLFATAAANALVLGSFVRDRGVKKQKFKRSSAADSFDRGASNTRRPTLHQHWGSDEDLVRDVGLMVEPELRKKTSDDSPGNYYPAPIFKQTVDEDGVWNAPKQPPGSSQTNDDSIGPFDSLSKMESNSAQRKLSFFDVGGLLDDPVGTSSASYRRGSVTSSTLDPNSTNSSPPAAIRAASNGLRRGSAALLQDIGGLLGPRTSRAKTKPETELQEFSKTK</sequence>
<evidence type="ECO:0000256" key="5">
    <source>
        <dbReference type="ARBA" id="ARBA00038359"/>
    </source>
</evidence>
<comment type="similarity">
    <text evidence="5">Belongs to the SAT4 family.</text>
</comment>
<feature type="domain" description="Rhodopsin" evidence="8">
    <location>
        <begin position="36"/>
        <end position="244"/>
    </location>
</feature>
<feature type="compositionally biased region" description="Polar residues" evidence="6">
    <location>
        <begin position="406"/>
        <end position="431"/>
    </location>
</feature>
<comment type="subcellular location">
    <subcellularLocation>
        <location evidence="1">Membrane</location>
        <topology evidence="1">Multi-pass membrane protein</topology>
    </subcellularLocation>
</comment>
<feature type="region of interest" description="Disordered" evidence="6">
    <location>
        <begin position="292"/>
        <end position="311"/>
    </location>
</feature>
<accession>A0A0A1ST83</accession>
<feature type="transmembrane region" description="Helical" evidence="7">
    <location>
        <begin position="221"/>
        <end position="239"/>
    </location>
</feature>
<dbReference type="Pfam" id="PF20684">
    <property type="entry name" value="Fung_rhodopsin"/>
    <property type="match status" value="1"/>
</dbReference>
<protein>
    <recommendedName>
        <fullName evidence="8">Rhodopsin domain-containing protein</fullName>
    </recommendedName>
</protein>
<dbReference type="PANTHER" id="PTHR33048">
    <property type="entry name" value="PTH11-LIKE INTEGRAL MEMBRANE PROTEIN (AFU_ORTHOLOGUE AFUA_5G11245)"/>
    <property type="match status" value="1"/>
</dbReference>
<evidence type="ECO:0000259" key="8">
    <source>
        <dbReference type="Pfam" id="PF20684"/>
    </source>
</evidence>
<dbReference type="InterPro" id="IPR052337">
    <property type="entry name" value="SAT4-like"/>
</dbReference>
<evidence type="ECO:0000256" key="4">
    <source>
        <dbReference type="ARBA" id="ARBA00023136"/>
    </source>
</evidence>
<feature type="transmembrane region" description="Helical" evidence="7">
    <location>
        <begin position="142"/>
        <end position="166"/>
    </location>
</feature>
<name>A0A0A1ST83_9HYPO</name>
<feature type="region of interest" description="Disordered" evidence="6">
    <location>
        <begin position="457"/>
        <end position="479"/>
    </location>
</feature>
<evidence type="ECO:0000256" key="6">
    <source>
        <dbReference type="SAM" id="MobiDB-lite"/>
    </source>
</evidence>
<evidence type="ECO:0000313" key="10">
    <source>
        <dbReference type="Proteomes" id="UP000039046"/>
    </source>
</evidence>
<evidence type="ECO:0000313" key="9">
    <source>
        <dbReference type="EMBL" id="CEJ85010.1"/>
    </source>
</evidence>
<feature type="transmembrane region" description="Helical" evidence="7">
    <location>
        <begin position="20"/>
        <end position="42"/>
    </location>
</feature>
<dbReference type="OrthoDB" id="5398233at2759"/>
<feature type="compositionally biased region" description="Basic and acidic residues" evidence="6">
    <location>
        <begin position="466"/>
        <end position="479"/>
    </location>
</feature>
<organism evidence="9 10">
    <name type="scientific">[Torrubiella] hemipterigena</name>
    <dbReference type="NCBI Taxonomy" id="1531966"/>
    <lineage>
        <taxon>Eukaryota</taxon>
        <taxon>Fungi</taxon>
        <taxon>Dikarya</taxon>
        <taxon>Ascomycota</taxon>
        <taxon>Pezizomycotina</taxon>
        <taxon>Sordariomycetes</taxon>
        <taxon>Hypocreomycetidae</taxon>
        <taxon>Hypocreales</taxon>
        <taxon>Clavicipitaceae</taxon>
        <taxon>Clavicipitaceae incertae sedis</taxon>
        <taxon>'Torrubiella' clade</taxon>
    </lineage>
</organism>
<dbReference type="HOGENOM" id="CLU_019101_1_2_1"/>
<reference evidence="9 10" key="1">
    <citation type="journal article" date="2015" name="Genome Announc.">
        <title>Draft Genome Sequence and Gene Annotation of the Entomopathogenic Fungus Verticillium hemipterigenum.</title>
        <authorList>
            <person name="Horn F."/>
            <person name="Habel A."/>
            <person name="Scharf D.H."/>
            <person name="Dworschak J."/>
            <person name="Brakhage A.A."/>
            <person name="Guthke R."/>
            <person name="Hertweck C."/>
            <person name="Linde J."/>
        </authorList>
    </citation>
    <scope>NUCLEOTIDE SEQUENCE [LARGE SCALE GENOMIC DNA]</scope>
</reference>
<dbReference type="EMBL" id="CDHN01000002">
    <property type="protein sequence ID" value="CEJ85010.1"/>
    <property type="molecule type" value="Genomic_DNA"/>
</dbReference>
<dbReference type="Proteomes" id="UP000039046">
    <property type="component" value="Unassembled WGS sequence"/>
</dbReference>
<evidence type="ECO:0000256" key="3">
    <source>
        <dbReference type="ARBA" id="ARBA00022989"/>
    </source>
</evidence>
<dbReference type="InterPro" id="IPR049326">
    <property type="entry name" value="Rhodopsin_dom_fungi"/>
</dbReference>
<evidence type="ECO:0000256" key="2">
    <source>
        <dbReference type="ARBA" id="ARBA00022692"/>
    </source>
</evidence>
<keyword evidence="2 7" id="KW-0812">Transmembrane</keyword>
<feature type="transmembrane region" description="Helical" evidence="7">
    <location>
        <begin position="186"/>
        <end position="209"/>
    </location>
</feature>
<keyword evidence="10" id="KW-1185">Reference proteome</keyword>
<feature type="region of interest" description="Disordered" evidence="6">
    <location>
        <begin position="355"/>
        <end position="383"/>
    </location>
</feature>
<keyword evidence="4 7" id="KW-0472">Membrane</keyword>
<gene>
    <name evidence="9" type="ORF">VHEMI03644</name>
</gene>
<dbReference type="STRING" id="1531966.A0A0A1ST83"/>
<feature type="transmembrane region" description="Helical" evidence="7">
    <location>
        <begin position="251"/>
        <end position="276"/>
    </location>
</feature>
<feature type="transmembrane region" description="Helical" evidence="7">
    <location>
        <begin position="94"/>
        <end position="116"/>
    </location>
</feature>
<dbReference type="PANTHER" id="PTHR33048:SF19">
    <property type="entry name" value="MEMBRANE PROTEIN PTH11-LIKE, PUTATIVE (AFU_ORTHOLOGUE AFUA_1G14080)-RELATED"/>
    <property type="match status" value="1"/>
</dbReference>